<dbReference type="RefSeq" id="WP_051974399.1">
    <property type="nucleotide sequence ID" value="NZ_CP013420.1"/>
</dbReference>
<dbReference type="Pfam" id="PF13986">
    <property type="entry name" value="DUF4224"/>
    <property type="match status" value="1"/>
</dbReference>
<feature type="domain" description="DUF4224" evidence="2">
    <location>
        <begin position="5"/>
        <end position="49"/>
    </location>
</feature>
<evidence type="ECO:0000313" key="4">
    <source>
        <dbReference type="Proteomes" id="UP000243680"/>
    </source>
</evidence>
<dbReference type="EMBL" id="CP013420">
    <property type="protein sequence ID" value="AOJ74367.1"/>
    <property type="molecule type" value="Genomic_DNA"/>
</dbReference>
<dbReference type="Proteomes" id="UP000243680">
    <property type="component" value="Chromosome 1"/>
</dbReference>
<protein>
    <recommendedName>
        <fullName evidence="2">DUF4224 domain-containing protein</fullName>
    </recommendedName>
</protein>
<accession>A0A1B4LAZ5</accession>
<evidence type="ECO:0000259" key="2">
    <source>
        <dbReference type="Pfam" id="PF13986"/>
    </source>
</evidence>
<feature type="region of interest" description="Disordered" evidence="1">
    <location>
        <begin position="56"/>
        <end position="82"/>
    </location>
</feature>
<proteinExistence type="predicted"/>
<dbReference type="AlphaFoldDB" id="A0A1B4LAZ5"/>
<evidence type="ECO:0000256" key="1">
    <source>
        <dbReference type="SAM" id="MobiDB-lite"/>
    </source>
</evidence>
<dbReference type="InterPro" id="IPR025319">
    <property type="entry name" value="DUF4224"/>
</dbReference>
<reference evidence="3 4" key="1">
    <citation type="submission" date="2015-12" db="EMBL/GenBank/DDBJ databases">
        <title>Diversity of Burkholderia near neighbor genomes.</title>
        <authorList>
            <person name="Sahl J."/>
            <person name="Wagner D."/>
            <person name="Keim P."/>
        </authorList>
    </citation>
    <scope>NUCLEOTIDE SEQUENCE [LARGE SCALE GENOMIC DNA]</scope>
    <source>
        <strain evidence="3 4">MSMB0783</strain>
    </source>
</reference>
<name>A0A1B4LAZ5_9BURK</name>
<evidence type="ECO:0000313" key="3">
    <source>
        <dbReference type="EMBL" id="AOJ74367.1"/>
    </source>
</evidence>
<sequence>MSLYLTTLELAELVGCKPRSHACMKRWLERNHWPFAVNIAGVPLVAREYYDARMTGTAPPAAHPRHSRAAAEQEPNFDALAA</sequence>
<gene>
    <name evidence="3" type="ORF">WJ35_04275</name>
</gene>
<organism evidence="3 4">
    <name type="scientific">Burkholderia ubonensis</name>
    <dbReference type="NCBI Taxonomy" id="101571"/>
    <lineage>
        <taxon>Bacteria</taxon>
        <taxon>Pseudomonadati</taxon>
        <taxon>Pseudomonadota</taxon>
        <taxon>Betaproteobacteria</taxon>
        <taxon>Burkholderiales</taxon>
        <taxon>Burkholderiaceae</taxon>
        <taxon>Burkholderia</taxon>
        <taxon>Burkholderia cepacia complex</taxon>
    </lineage>
</organism>